<dbReference type="EMBL" id="ML119810">
    <property type="protein sequence ID" value="RPA73820.1"/>
    <property type="molecule type" value="Genomic_DNA"/>
</dbReference>
<accession>A0A3N4HPS2</accession>
<dbReference type="SUPFAM" id="SSF50494">
    <property type="entry name" value="Trypsin-like serine proteases"/>
    <property type="match status" value="1"/>
</dbReference>
<gene>
    <name evidence="1" type="ORF">BJ508DRAFT_366573</name>
</gene>
<name>A0A3N4HPS2_ASCIM</name>
<dbReference type="OrthoDB" id="5424209at2759"/>
<dbReference type="AlphaFoldDB" id="A0A3N4HPS2"/>
<evidence type="ECO:0000313" key="2">
    <source>
        <dbReference type="Proteomes" id="UP000275078"/>
    </source>
</evidence>
<organism evidence="1 2">
    <name type="scientific">Ascobolus immersus RN42</name>
    <dbReference type="NCBI Taxonomy" id="1160509"/>
    <lineage>
        <taxon>Eukaryota</taxon>
        <taxon>Fungi</taxon>
        <taxon>Dikarya</taxon>
        <taxon>Ascomycota</taxon>
        <taxon>Pezizomycotina</taxon>
        <taxon>Pezizomycetes</taxon>
        <taxon>Pezizales</taxon>
        <taxon>Ascobolaceae</taxon>
        <taxon>Ascobolus</taxon>
    </lineage>
</organism>
<protein>
    <submittedName>
        <fullName evidence="1">Uncharacterized protein</fullName>
    </submittedName>
</protein>
<sequence length="474" mass="53392">MAETLPSMYNFDDETLASIYHVGDTRHPELPLPLPLWPLNIEDDKSDIEHFESILDSLRAFRTAPGRSEFLRGSTLLRYAEDEIRNHAKPTLIFLAVPGKIRDFTEDELRELQAITWLPHQIYESETQLETGPRPKLQIVDRGISTPLAGNSRGTLAGFVRDKKTGKLFGLTNHHVVSDDSKAIAFDEARQPPIPVLSPPSKLVLSTIERLETSIPEFRRLLYLERGAARTEEDFRSVALMEATVSASQLEYEELVKDRDQEDRRTFGNVVVSSGLDVTTYTKPDGKTYNRTKDWALISINVTESMRDRYDPETEKGNVWHRASTTCCFPVNWSLRPKPLSAASVDLKGMMVVKRGQGSGYTNGTVHGTYVDVTMDGNSCPTTEEAILPEGYSRPMMFEDTLNGERRNVRGFSVAGDSGSFIVTWSRRVIGILLGAEILTSGVRHYRMTYYTPIQDVFDDVRRCTGYDLEIVGN</sequence>
<proteinExistence type="predicted"/>
<reference evidence="1 2" key="1">
    <citation type="journal article" date="2018" name="Nat. Ecol. Evol.">
        <title>Pezizomycetes genomes reveal the molecular basis of ectomycorrhizal truffle lifestyle.</title>
        <authorList>
            <person name="Murat C."/>
            <person name="Payen T."/>
            <person name="Noel B."/>
            <person name="Kuo A."/>
            <person name="Morin E."/>
            <person name="Chen J."/>
            <person name="Kohler A."/>
            <person name="Krizsan K."/>
            <person name="Balestrini R."/>
            <person name="Da Silva C."/>
            <person name="Montanini B."/>
            <person name="Hainaut M."/>
            <person name="Levati E."/>
            <person name="Barry K.W."/>
            <person name="Belfiori B."/>
            <person name="Cichocki N."/>
            <person name="Clum A."/>
            <person name="Dockter R.B."/>
            <person name="Fauchery L."/>
            <person name="Guy J."/>
            <person name="Iotti M."/>
            <person name="Le Tacon F."/>
            <person name="Lindquist E.A."/>
            <person name="Lipzen A."/>
            <person name="Malagnac F."/>
            <person name="Mello A."/>
            <person name="Molinier V."/>
            <person name="Miyauchi S."/>
            <person name="Poulain J."/>
            <person name="Riccioni C."/>
            <person name="Rubini A."/>
            <person name="Sitrit Y."/>
            <person name="Splivallo R."/>
            <person name="Traeger S."/>
            <person name="Wang M."/>
            <person name="Zifcakova L."/>
            <person name="Wipf D."/>
            <person name="Zambonelli A."/>
            <person name="Paolocci F."/>
            <person name="Nowrousian M."/>
            <person name="Ottonello S."/>
            <person name="Baldrian P."/>
            <person name="Spatafora J.W."/>
            <person name="Henrissat B."/>
            <person name="Nagy L.G."/>
            <person name="Aury J.M."/>
            <person name="Wincker P."/>
            <person name="Grigoriev I.V."/>
            <person name="Bonfante P."/>
            <person name="Martin F.M."/>
        </authorList>
    </citation>
    <scope>NUCLEOTIDE SEQUENCE [LARGE SCALE GENOMIC DNA]</scope>
    <source>
        <strain evidence="1 2">RN42</strain>
    </source>
</reference>
<dbReference type="InterPro" id="IPR009003">
    <property type="entry name" value="Peptidase_S1_PA"/>
</dbReference>
<keyword evidence="2" id="KW-1185">Reference proteome</keyword>
<evidence type="ECO:0000313" key="1">
    <source>
        <dbReference type="EMBL" id="RPA73820.1"/>
    </source>
</evidence>
<dbReference type="Proteomes" id="UP000275078">
    <property type="component" value="Unassembled WGS sequence"/>
</dbReference>